<keyword evidence="2" id="KW-0597">Phosphoprotein</keyword>
<proteinExistence type="predicted"/>
<dbReference type="GO" id="GO:0005886">
    <property type="term" value="C:plasma membrane"/>
    <property type="evidence" value="ECO:0007669"/>
    <property type="project" value="TreeGrafter"/>
</dbReference>
<evidence type="ECO:0000313" key="6">
    <source>
        <dbReference type="Proteomes" id="UP000628017"/>
    </source>
</evidence>
<dbReference type="GO" id="GO:0004315">
    <property type="term" value="F:3-oxoacyl-[acyl-carrier-protein] synthase activity"/>
    <property type="evidence" value="ECO:0007669"/>
    <property type="project" value="InterPro"/>
</dbReference>
<dbReference type="SUPFAM" id="SSF55048">
    <property type="entry name" value="Probable ACP-binding domain of malonyl-CoA ACP transacylase"/>
    <property type="match status" value="1"/>
</dbReference>
<keyword evidence="1" id="KW-0596">Phosphopantetheine</keyword>
<evidence type="ECO:0000313" key="5">
    <source>
        <dbReference type="EMBL" id="GGA09746.1"/>
    </source>
</evidence>
<dbReference type="Gene3D" id="3.40.366.10">
    <property type="entry name" value="Malonyl-Coenzyme A Acyl Carrier Protein, domain 2"/>
    <property type="match status" value="1"/>
</dbReference>
<dbReference type="RefSeq" id="WP_188670988.1">
    <property type="nucleotide sequence ID" value="NZ_BMKA01000001.1"/>
</dbReference>
<dbReference type="Gene3D" id="3.30.70.250">
    <property type="entry name" value="Malonyl-CoA ACP transacylase, ACP-binding"/>
    <property type="match status" value="1"/>
</dbReference>
<feature type="domain" description="Ketosynthase family 3 (KS3)" evidence="4">
    <location>
        <begin position="41"/>
        <end position="470"/>
    </location>
</feature>
<dbReference type="SMART" id="SM00825">
    <property type="entry name" value="PKS_KS"/>
    <property type="match status" value="1"/>
</dbReference>
<dbReference type="InterPro" id="IPR020841">
    <property type="entry name" value="PKS_Beta-ketoAc_synthase_dom"/>
</dbReference>
<dbReference type="InterPro" id="IPR016039">
    <property type="entry name" value="Thiolase-like"/>
</dbReference>
<dbReference type="PROSITE" id="PS52004">
    <property type="entry name" value="KS3_2"/>
    <property type="match status" value="1"/>
</dbReference>
<dbReference type="GO" id="GO:0071770">
    <property type="term" value="P:DIM/DIP cell wall layer assembly"/>
    <property type="evidence" value="ECO:0007669"/>
    <property type="project" value="TreeGrafter"/>
</dbReference>
<dbReference type="Proteomes" id="UP000628017">
    <property type="component" value="Unassembled WGS sequence"/>
</dbReference>
<dbReference type="InterPro" id="IPR016035">
    <property type="entry name" value="Acyl_Trfase/lysoPLipase"/>
</dbReference>
<dbReference type="InterPro" id="IPR014031">
    <property type="entry name" value="Ketoacyl_synth_C"/>
</dbReference>
<dbReference type="GO" id="GO:0004312">
    <property type="term" value="F:fatty acid synthase activity"/>
    <property type="evidence" value="ECO:0007669"/>
    <property type="project" value="TreeGrafter"/>
</dbReference>
<gene>
    <name evidence="5" type="ORF">GCM10011498_07240</name>
</gene>
<dbReference type="GO" id="GO:0005737">
    <property type="term" value="C:cytoplasm"/>
    <property type="evidence" value="ECO:0007669"/>
    <property type="project" value="TreeGrafter"/>
</dbReference>
<dbReference type="Pfam" id="PF02801">
    <property type="entry name" value="Ketoacyl-synt_C"/>
    <property type="match status" value="1"/>
</dbReference>
<dbReference type="AlphaFoldDB" id="A0A916QTZ9"/>
<evidence type="ECO:0000256" key="1">
    <source>
        <dbReference type="ARBA" id="ARBA00022450"/>
    </source>
</evidence>
<dbReference type="Pfam" id="PF00698">
    <property type="entry name" value="Acyl_transf_1"/>
    <property type="match status" value="1"/>
</dbReference>
<reference evidence="5" key="1">
    <citation type="journal article" date="2014" name="Int. J. Syst. Evol. Microbiol.">
        <title>Complete genome sequence of Corynebacterium casei LMG S-19264T (=DSM 44701T), isolated from a smear-ripened cheese.</title>
        <authorList>
            <consortium name="US DOE Joint Genome Institute (JGI-PGF)"/>
            <person name="Walter F."/>
            <person name="Albersmeier A."/>
            <person name="Kalinowski J."/>
            <person name="Ruckert C."/>
        </authorList>
    </citation>
    <scope>NUCLEOTIDE SEQUENCE</scope>
    <source>
        <strain evidence="5">CGMCC 1.15880</strain>
    </source>
</reference>
<dbReference type="InterPro" id="IPR001227">
    <property type="entry name" value="Ac_transferase_dom_sf"/>
</dbReference>
<dbReference type="PROSITE" id="PS00606">
    <property type="entry name" value="KS3_1"/>
    <property type="match status" value="1"/>
</dbReference>
<protein>
    <recommendedName>
        <fullName evidence="4">Ketosynthase family 3 (KS3) domain-containing protein</fullName>
    </recommendedName>
</protein>
<dbReference type="GO" id="GO:0006633">
    <property type="term" value="P:fatty acid biosynthetic process"/>
    <property type="evidence" value="ECO:0007669"/>
    <property type="project" value="InterPro"/>
</dbReference>
<keyword evidence="6" id="KW-1185">Reference proteome</keyword>
<evidence type="ECO:0000256" key="3">
    <source>
        <dbReference type="ARBA" id="ARBA00022679"/>
    </source>
</evidence>
<dbReference type="InterPro" id="IPR018201">
    <property type="entry name" value="Ketoacyl_synth_AS"/>
</dbReference>
<dbReference type="InterPro" id="IPR016036">
    <property type="entry name" value="Malonyl_transacylase_ACP-bd"/>
</dbReference>
<evidence type="ECO:0000256" key="2">
    <source>
        <dbReference type="ARBA" id="ARBA00022553"/>
    </source>
</evidence>
<dbReference type="Pfam" id="PF00109">
    <property type="entry name" value="ketoacyl-synt"/>
    <property type="match status" value="1"/>
</dbReference>
<dbReference type="PANTHER" id="PTHR43775:SF37">
    <property type="entry name" value="SI:DKEY-61P9.11"/>
    <property type="match status" value="1"/>
</dbReference>
<dbReference type="CDD" id="cd00833">
    <property type="entry name" value="PKS"/>
    <property type="match status" value="1"/>
</dbReference>
<sequence length="855" mass="90112">MSELFETPQLGALARKLAEQGATYGRAVDSKPSETEREVSDQDIAIVGLSGRFPQSDSVDGFWDSLCQGRDLISRFDRSEMEDAVSPADRAKANYRTARPVLNDVDMFDAKYFGILPKEAALMDPQARVFLEICVHALEDAGLDPQRTEAAIGVFAGASYSTYMLANILTDSAALTDFTSQFQLGNYAAFTGNIGDSLATRVAYKLDLKGPAISMGTACSTSLTAISQACVSLRAGQSDVALAGGVSITFPQKRGYFSQDGGMASEDGTCRPFDAAANGTVFGHGAGVVVLKRLSDALVAGDRIYATIRGVGINNDGADKLAYTAPSVNGQAEAIRRAHRDAGIDAATISYVECHGTATPLGDPIEIRGLSTAFGPQTANRCALGSVKGNIGHLGAAAGVVGVIKTALMLHHKKILPVANFTSTNPDIDFEGGPFFVPAGLQDWRCDGPRRAGISSFGIGGTNAHLVLEEAPTTGQQPDVTAPQILPLSAKSPEALAEMAAGLAQALEADAPPQLSDAAFTLQEGRSRFDYRAAVVARTTEEAAAALRKLPAVKTRTPLDAPGVLFMFAGQGSQYPGMGRGLYETAPEFTRCIDQGAEILQPLIGRDITEILCLADVSDETAAQALRDTRLTQPALFLIQYANARLWQSRGVHPAAMIGHSVGESAAAAIAGVFDFETGLKMIAKRGQLMQDQPAGGMLSVRATRDDLEPFLTDGLDLAAQNAPTLQVVAGPDSALDTLKDRLDAAGLASSRLHTSHAFHSAMMDPVAEALASEFAAFQFNAPRIPYVSCVTGDWITPAQAVDPAYWAAQARACVNFKAGIRTATQDKSAVLLEVGAGRTLSAFAAQTLERWRAA</sequence>
<dbReference type="SMART" id="SM00827">
    <property type="entry name" value="PKS_AT"/>
    <property type="match status" value="1"/>
</dbReference>
<dbReference type="SUPFAM" id="SSF52151">
    <property type="entry name" value="FabD/lysophospholipase-like"/>
    <property type="match status" value="1"/>
</dbReference>
<keyword evidence="3" id="KW-0808">Transferase</keyword>
<dbReference type="PANTHER" id="PTHR43775">
    <property type="entry name" value="FATTY ACID SYNTHASE"/>
    <property type="match status" value="1"/>
</dbReference>
<dbReference type="InterPro" id="IPR050091">
    <property type="entry name" value="PKS_NRPS_Biosynth_Enz"/>
</dbReference>
<dbReference type="Gene3D" id="3.40.47.10">
    <property type="match status" value="1"/>
</dbReference>
<accession>A0A916QTZ9</accession>
<name>A0A916QTZ9_9RHOB</name>
<comment type="caution">
    <text evidence="5">The sequence shown here is derived from an EMBL/GenBank/DDBJ whole genome shotgun (WGS) entry which is preliminary data.</text>
</comment>
<dbReference type="EMBL" id="BMKA01000001">
    <property type="protein sequence ID" value="GGA09746.1"/>
    <property type="molecule type" value="Genomic_DNA"/>
</dbReference>
<dbReference type="Pfam" id="PF22621">
    <property type="entry name" value="CurL-like_PKS_C"/>
    <property type="match status" value="1"/>
</dbReference>
<dbReference type="Gene3D" id="3.30.70.3290">
    <property type="match status" value="1"/>
</dbReference>
<evidence type="ECO:0000259" key="4">
    <source>
        <dbReference type="PROSITE" id="PS52004"/>
    </source>
</evidence>
<reference evidence="5" key="2">
    <citation type="submission" date="2020-09" db="EMBL/GenBank/DDBJ databases">
        <authorList>
            <person name="Sun Q."/>
            <person name="Zhou Y."/>
        </authorList>
    </citation>
    <scope>NUCLEOTIDE SEQUENCE</scope>
    <source>
        <strain evidence="5">CGMCC 1.15880</strain>
    </source>
</reference>
<organism evidence="5 6">
    <name type="scientific">Neptunicoccus cionae</name>
    <dbReference type="NCBI Taxonomy" id="2035344"/>
    <lineage>
        <taxon>Bacteria</taxon>
        <taxon>Pseudomonadati</taxon>
        <taxon>Pseudomonadota</taxon>
        <taxon>Alphaproteobacteria</taxon>
        <taxon>Rhodobacterales</taxon>
        <taxon>Paracoccaceae</taxon>
        <taxon>Neptunicoccus</taxon>
    </lineage>
</organism>
<dbReference type="SUPFAM" id="SSF53901">
    <property type="entry name" value="Thiolase-like"/>
    <property type="match status" value="1"/>
</dbReference>
<dbReference type="InterPro" id="IPR014030">
    <property type="entry name" value="Ketoacyl_synth_N"/>
</dbReference>
<dbReference type="InterPro" id="IPR014043">
    <property type="entry name" value="Acyl_transferase_dom"/>
</dbReference>